<dbReference type="Proteomes" id="UP000092247">
    <property type="component" value="Unassembled WGS sequence"/>
</dbReference>
<evidence type="ECO:0000313" key="1">
    <source>
        <dbReference type="EMBL" id="OBU10762.1"/>
    </source>
</evidence>
<dbReference type="SUPFAM" id="SSF55729">
    <property type="entry name" value="Acyl-CoA N-acyltransferases (Nat)"/>
    <property type="match status" value="1"/>
</dbReference>
<dbReference type="AlphaFoldDB" id="A0A1B8HN62"/>
<gene>
    <name evidence="1" type="ORF">AYY17_14675</name>
</gene>
<protein>
    <recommendedName>
        <fullName evidence="3">N-acetyltransferase domain-containing protein</fullName>
    </recommendedName>
</protein>
<evidence type="ECO:0008006" key="3">
    <source>
        <dbReference type="Google" id="ProtNLM"/>
    </source>
</evidence>
<name>A0A1B8HN62_9GAMM</name>
<comment type="caution">
    <text evidence="1">The sequence shown here is derived from an EMBL/GenBank/DDBJ whole genome shotgun (WGS) entry which is preliminary data.</text>
</comment>
<dbReference type="InterPro" id="IPR016181">
    <property type="entry name" value="Acyl_CoA_acyltransferase"/>
</dbReference>
<dbReference type="EMBL" id="LZEX01000002">
    <property type="protein sequence ID" value="OBU10762.1"/>
    <property type="molecule type" value="Genomic_DNA"/>
</dbReference>
<proteinExistence type="predicted"/>
<evidence type="ECO:0000313" key="2">
    <source>
        <dbReference type="Proteomes" id="UP000092247"/>
    </source>
</evidence>
<sequence>MPKFQGSGIGLTLFEKSFELLNTKNPLLSISEEQNSQFLKIFKYYGFEFGEEYHQYYRPLKNEFSFNGLLK</sequence>
<accession>A0A1B8HN62</accession>
<organism evidence="1 2">
    <name type="scientific">Morganella psychrotolerans</name>
    <dbReference type="NCBI Taxonomy" id="368603"/>
    <lineage>
        <taxon>Bacteria</taxon>
        <taxon>Pseudomonadati</taxon>
        <taxon>Pseudomonadota</taxon>
        <taxon>Gammaproteobacteria</taxon>
        <taxon>Enterobacterales</taxon>
        <taxon>Morganellaceae</taxon>
        <taxon>Morganella</taxon>
    </lineage>
</organism>
<reference evidence="1 2" key="1">
    <citation type="submission" date="2016-06" db="EMBL/GenBank/DDBJ databases">
        <authorList>
            <person name="Kjaerup R.B."/>
            <person name="Dalgaard T.S."/>
            <person name="Juul-Madsen H.R."/>
        </authorList>
    </citation>
    <scope>NUCLEOTIDE SEQUENCE [LARGE SCALE GENOMIC DNA]</scope>
    <source>
        <strain evidence="1 2">GCSL-Mp3</strain>
    </source>
</reference>